<keyword evidence="6" id="KW-1185">Reference proteome</keyword>
<dbReference type="InterPro" id="IPR049435">
    <property type="entry name" value="Cas_Cas6_C"/>
</dbReference>
<protein>
    <recommendedName>
        <fullName evidence="4">CRISPR associated protein Cas6 C-terminal domain-containing protein</fullName>
    </recommendedName>
</protein>
<dbReference type="NCBIfam" id="TIGR01877">
    <property type="entry name" value="cas_cas6"/>
    <property type="match status" value="1"/>
</dbReference>
<dbReference type="GO" id="GO:0016788">
    <property type="term" value="F:hydrolase activity, acting on ester bonds"/>
    <property type="evidence" value="ECO:0007669"/>
    <property type="project" value="InterPro"/>
</dbReference>
<dbReference type="PANTHER" id="PTHR36984">
    <property type="entry name" value="CRISPR-ASSOCIATED ENDORIBONUCLEASE CAS6 1"/>
    <property type="match status" value="1"/>
</dbReference>
<comment type="caution">
    <text evidence="5">The sequence shown here is derived from an EMBL/GenBank/DDBJ whole genome shotgun (WGS) entry which is preliminary data.</text>
</comment>
<dbReference type="InterPro" id="IPR010156">
    <property type="entry name" value="CRISPR-assoc_prot_Cas6"/>
</dbReference>
<dbReference type="GO" id="GO:0051607">
    <property type="term" value="P:defense response to virus"/>
    <property type="evidence" value="ECO:0007669"/>
    <property type="project" value="UniProtKB-KW"/>
</dbReference>
<feature type="domain" description="CRISPR associated protein Cas6 C-terminal" evidence="4">
    <location>
        <begin position="44"/>
        <end position="147"/>
    </location>
</feature>
<keyword evidence="3" id="KW-0051">Antiviral defense</keyword>
<evidence type="ECO:0000313" key="5">
    <source>
        <dbReference type="EMBL" id="GGP14107.1"/>
    </source>
</evidence>
<name>A0A918E948_9ACTN</name>
<proteinExistence type="inferred from homology"/>
<evidence type="ECO:0000259" key="4">
    <source>
        <dbReference type="Pfam" id="PF01881"/>
    </source>
</evidence>
<dbReference type="Pfam" id="PF01881">
    <property type="entry name" value="Cas_Cas6_C"/>
    <property type="match status" value="1"/>
</dbReference>
<gene>
    <name evidence="5" type="ORF">GCM10012278_68570</name>
</gene>
<dbReference type="EMBL" id="BMNK01000015">
    <property type="protein sequence ID" value="GGP14107.1"/>
    <property type="molecule type" value="Genomic_DNA"/>
</dbReference>
<sequence>MGSPVPRIAACLLAALAGRGEIRWGSVVLSVKGIQLDSVVSHSDGVAVFDTVSPVLVKYDDRYILPEDANFQTGLTHNLRHKADLLGLSNEVEVEVLNSGPRRRFDVAKGFRIGATARIRVAAAPQLLDALYEWGLGLSTVEGFGWIR</sequence>
<evidence type="ECO:0000256" key="2">
    <source>
        <dbReference type="ARBA" id="ARBA00022884"/>
    </source>
</evidence>
<comment type="similarity">
    <text evidence="1">Belongs to the CRISPR-associated protein Cas6/Cse3/CasE family.</text>
</comment>
<keyword evidence="2" id="KW-0694">RNA-binding</keyword>
<dbReference type="PANTHER" id="PTHR36984:SF1">
    <property type="entry name" value="CRISPR-ASSOCIATED ENDORIBONUCLEASE CAS6 1"/>
    <property type="match status" value="1"/>
</dbReference>
<reference evidence="5" key="1">
    <citation type="journal article" date="2014" name="Int. J. Syst. Evol. Microbiol.">
        <title>Complete genome sequence of Corynebacterium casei LMG S-19264T (=DSM 44701T), isolated from a smear-ripened cheese.</title>
        <authorList>
            <consortium name="US DOE Joint Genome Institute (JGI-PGF)"/>
            <person name="Walter F."/>
            <person name="Albersmeier A."/>
            <person name="Kalinowski J."/>
            <person name="Ruckert C."/>
        </authorList>
    </citation>
    <scope>NUCLEOTIDE SEQUENCE</scope>
    <source>
        <strain evidence="5">CGMCC 4.7430</strain>
    </source>
</reference>
<accession>A0A918E948</accession>
<evidence type="ECO:0000313" key="6">
    <source>
        <dbReference type="Proteomes" id="UP000660745"/>
    </source>
</evidence>
<reference evidence="5" key="2">
    <citation type="submission" date="2020-09" db="EMBL/GenBank/DDBJ databases">
        <authorList>
            <person name="Sun Q."/>
            <person name="Zhou Y."/>
        </authorList>
    </citation>
    <scope>NUCLEOTIDE SEQUENCE</scope>
    <source>
        <strain evidence="5">CGMCC 4.7430</strain>
    </source>
</reference>
<dbReference type="Gene3D" id="3.30.70.1900">
    <property type="match status" value="1"/>
</dbReference>
<organism evidence="5 6">
    <name type="scientific">Nonomuraea glycinis</name>
    <dbReference type="NCBI Taxonomy" id="2047744"/>
    <lineage>
        <taxon>Bacteria</taxon>
        <taxon>Bacillati</taxon>
        <taxon>Actinomycetota</taxon>
        <taxon>Actinomycetes</taxon>
        <taxon>Streptosporangiales</taxon>
        <taxon>Streptosporangiaceae</taxon>
        <taxon>Nonomuraea</taxon>
    </lineage>
</organism>
<dbReference type="GO" id="GO:0003723">
    <property type="term" value="F:RNA binding"/>
    <property type="evidence" value="ECO:0007669"/>
    <property type="project" value="UniProtKB-KW"/>
</dbReference>
<evidence type="ECO:0000256" key="1">
    <source>
        <dbReference type="ARBA" id="ARBA00005937"/>
    </source>
</evidence>
<evidence type="ECO:0000256" key="3">
    <source>
        <dbReference type="ARBA" id="ARBA00023118"/>
    </source>
</evidence>
<dbReference type="Proteomes" id="UP000660745">
    <property type="component" value="Unassembled WGS sequence"/>
</dbReference>
<dbReference type="AlphaFoldDB" id="A0A918E948"/>